<reference evidence="1 2" key="1">
    <citation type="submission" date="2020-02" db="EMBL/GenBank/DDBJ databases">
        <title>A chromosome-scale genome assembly of the black bullhead catfish (Ameiurus melas).</title>
        <authorList>
            <person name="Wen M."/>
            <person name="Zham M."/>
            <person name="Cabau C."/>
            <person name="Klopp C."/>
            <person name="Donnadieu C."/>
            <person name="Roques C."/>
            <person name="Bouchez O."/>
            <person name="Lampietro C."/>
            <person name="Jouanno E."/>
            <person name="Herpin A."/>
            <person name="Louis A."/>
            <person name="Berthelot C."/>
            <person name="Parey E."/>
            <person name="Roest-Crollius H."/>
            <person name="Braasch I."/>
            <person name="Postlethwait J."/>
            <person name="Robinson-Rechavi M."/>
            <person name="Echchiki A."/>
            <person name="Begum T."/>
            <person name="Montfort J."/>
            <person name="Schartl M."/>
            <person name="Bobe J."/>
            <person name="Guiguen Y."/>
        </authorList>
    </citation>
    <scope>NUCLEOTIDE SEQUENCE [LARGE SCALE GENOMIC DNA]</scope>
    <source>
        <strain evidence="1">M_S1</strain>
        <tissue evidence="1">Blood</tissue>
    </source>
</reference>
<evidence type="ECO:0000313" key="2">
    <source>
        <dbReference type="Proteomes" id="UP000593565"/>
    </source>
</evidence>
<name>A0A7J6A1D2_AMEME</name>
<dbReference type="AlphaFoldDB" id="A0A7J6A1D2"/>
<organism evidence="1 2">
    <name type="scientific">Ameiurus melas</name>
    <name type="common">Black bullhead</name>
    <name type="synonym">Silurus melas</name>
    <dbReference type="NCBI Taxonomy" id="219545"/>
    <lineage>
        <taxon>Eukaryota</taxon>
        <taxon>Metazoa</taxon>
        <taxon>Chordata</taxon>
        <taxon>Craniata</taxon>
        <taxon>Vertebrata</taxon>
        <taxon>Euteleostomi</taxon>
        <taxon>Actinopterygii</taxon>
        <taxon>Neopterygii</taxon>
        <taxon>Teleostei</taxon>
        <taxon>Ostariophysi</taxon>
        <taxon>Siluriformes</taxon>
        <taxon>Ictaluridae</taxon>
        <taxon>Ameiurus</taxon>
    </lineage>
</organism>
<feature type="non-terminal residue" evidence="1">
    <location>
        <position position="1"/>
    </location>
</feature>
<gene>
    <name evidence="1" type="ORF">AMELA_G00216220</name>
</gene>
<comment type="caution">
    <text evidence="1">The sequence shown here is derived from an EMBL/GenBank/DDBJ whole genome shotgun (WGS) entry which is preliminary data.</text>
</comment>
<evidence type="ECO:0000313" key="1">
    <source>
        <dbReference type="EMBL" id="KAF4076546.1"/>
    </source>
</evidence>
<dbReference type="EMBL" id="JAAGNN010000019">
    <property type="protein sequence ID" value="KAF4076546.1"/>
    <property type="molecule type" value="Genomic_DNA"/>
</dbReference>
<sequence>MFIIIIGTWSQCRKHSSKTVRGRDKLNAVDMQMIRVTGNLEPIPGGIGHKAGYTMDRVPVHRRAQSHTLPFIHYGQFRHANQPTMHVFGLG</sequence>
<dbReference type="Proteomes" id="UP000593565">
    <property type="component" value="Unassembled WGS sequence"/>
</dbReference>
<keyword evidence="2" id="KW-1185">Reference proteome</keyword>
<proteinExistence type="predicted"/>
<protein>
    <submittedName>
        <fullName evidence="1">Uncharacterized protein</fullName>
    </submittedName>
</protein>
<accession>A0A7J6A1D2</accession>